<sequence>MLGFLENLTTAASKAAALSCLIASKNHQLKAQSCLPLIFVEGGEK</sequence>
<reference evidence="1 2" key="1">
    <citation type="journal article" date="2021" name="Commun. Biol.">
        <title>The genome of Shorea leprosula (Dipterocarpaceae) highlights the ecological relevance of drought in aseasonal tropical rainforests.</title>
        <authorList>
            <person name="Ng K.K.S."/>
            <person name="Kobayashi M.J."/>
            <person name="Fawcett J.A."/>
            <person name="Hatakeyama M."/>
            <person name="Paape T."/>
            <person name="Ng C.H."/>
            <person name="Ang C.C."/>
            <person name="Tnah L.H."/>
            <person name="Lee C.T."/>
            <person name="Nishiyama T."/>
            <person name="Sese J."/>
            <person name="O'Brien M.J."/>
            <person name="Copetti D."/>
            <person name="Mohd Noor M.I."/>
            <person name="Ong R.C."/>
            <person name="Putra M."/>
            <person name="Sireger I.Z."/>
            <person name="Indrioko S."/>
            <person name="Kosugi Y."/>
            <person name="Izuno A."/>
            <person name="Isagi Y."/>
            <person name="Lee S.L."/>
            <person name="Shimizu K.K."/>
        </authorList>
    </citation>
    <scope>NUCLEOTIDE SEQUENCE [LARGE SCALE GENOMIC DNA]</scope>
    <source>
        <strain evidence="1">214</strain>
    </source>
</reference>
<dbReference type="Proteomes" id="UP001054252">
    <property type="component" value="Unassembled WGS sequence"/>
</dbReference>
<name>A0AAV5HMS4_9ROSI</name>
<dbReference type="AlphaFoldDB" id="A0AAV5HMS4"/>
<accession>A0AAV5HMS4</accession>
<evidence type="ECO:0000313" key="1">
    <source>
        <dbReference type="EMBL" id="GKU89928.1"/>
    </source>
</evidence>
<protein>
    <submittedName>
        <fullName evidence="1">Uncharacterized protein</fullName>
    </submittedName>
</protein>
<dbReference type="EMBL" id="BPVZ01000004">
    <property type="protein sequence ID" value="GKU89928.1"/>
    <property type="molecule type" value="Genomic_DNA"/>
</dbReference>
<gene>
    <name evidence="1" type="ORF">SLEP1_g3997</name>
</gene>
<proteinExistence type="predicted"/>
<comment type="caution">
    <text evidence="1">The sequence shown here is derived from an EMBL/GenBank/DDBJ whole genome shotgun (WGS) entry which is preliminary data.</text>
</comment>
<organism evidence="1 2">
    <name type="scientific">Rubroshorea leprosula</name>
    <dbReference type="NCBI Taxonomy" id="152421"/>
    <lineage>
        <taxon>Eukaryota</taxon>
        <taxon>Viridiplantae</taxon>
        <taxon>Streptophyta</taxon>
        <taxon>Embryophyta</taxon>
        <taxon>Tracheophyta</taxon>
        <taxon>Spermatophyta</taxon>
        <taxon>Magnoliopsida</taxon>
        <taxon>eudicotyledons</taxon>
        <taxon>Gunneridae</taxon>
        <taxon>Pentapetalae</taxon>
        <taxon>rosids</taxon>
        <taxon>malvids</taxon>
        <taxon>Malvales</taxon>
        <taxon>Dipterocarpaceae</taxon>
        <taxon>Rubroshorea</taxon>
    </lineage>
</organism>
<evidence type="ECO:0000313" key="2">
    <source>
        <dbReference type="Proteomes" id="UP001054252"/>
    </source>
</evidence>
<keyword evidence="2" id="KW-1185">Reference proteome</keyword>